<keyword evidence="2" id="KW-1185">Reference proteome</keyword>
<proteinExistence type="predicted"/>
<dbReference type="SUPFAM" id="SSF53850">
    <property type="entry name" value="Periplasmic binding protein-like II"/>
    <property type="match status" value="1"/>
</dbReference>
<dbReference type="AlphaFoldDB" id="A0A2S5Z895"/>
<dbReference type="Gene3D" id="3.40.190.10">
    <property type="entry name" value="Periplasmic binding protein-like II"/>
    <property type="match status" value="2"/>
</dbReference>
<evidence type="ECO:0000313" key="2">
    <source>
        <dbReference type="Proteomes" id="UP000239917"/>
    </source>
</evidence>
<protein>
    <recommendedName>
        <fullName evidence="3">Solute-binding protein family 3/N-terminal domain-containing protein</fullName>
    </recommendedName>
</protein>
<dbReference type="EMBL" id="PSSX01000013">
    <property type="protein sequence ID" value="PPI83541.1"/>
    <property type="molecule type" value="Genomic_DNA"/>
</dbReference>
<dbReference type="Proteomes" id="UP000239917">
    <property type="component" value="Unassembled WGS sequence"/>
</dbReference>
<accession>A0A2S5Z895</accession>
<dbReference type="OrthoDB" id="6838256at2"/>
<sequence length="230" mass="25538">MASALSYASSNKSDLRLAVINDVPSTQLAIQILSAAYEKLGIRIETSVFPSRRALLMADQGRVDGDLFRVEEVASQYPNLIQVPYPLMQGHLLAIVSAPHGDHLPEVVSRPLVAAVRRGVIIAETTANRLGMKPILANSYRQMKDLLEQGRVDLMLVSDIEGLSPANNSDWRSLVILSEPITRFSLFHYLHRHHLELALPLADVLRRMDHSGERSRIVEEARGNITSESC</sequence>
<reference evidence="1 2" key="1">
    <citation type="submission" date="2018-01" db="EMBL/GenBank/DDBJ databases">
        <title>Complete genome sequences of the type strains of Marinobacter flavimaris and Marinobacter maroccanus.</title>
        <authorList>
            <person name="Palau M."/>
            <person name="Boujida N."/>
            <person name="Manresa A."/>
            <person name="Minana-Galbis D."/>
        </authorList>
    </citation>
    <scope>NUCLEOTIDE SEQUENCE [LARGE SCALE GENOMIC DNA]</scope>
    <source>
        <strain evidence="1 2">N4</strain>
    </source>
</reference>
<comment type="caution">
    <text evidence="1">The sequence shown here is derived from an EMBL/GenBank/DDBJ whole genome shotgun (WGS) entry which is preliminary data.</text>
</comment>
<evidence type="ECO:0008006" key="3">
    <source>
        <dbReference type="Google" id="ProtNLM"/>
    </source>
</evidence>
<organism evidence="1 2">
    <name type="scientific">Marinobacter maroccanus</name>
    <dbReference type="NCBI Taxonomy" id="2055143"/>
    <lineage>
        <taxon>Bacteria</taxon>
        <taxon>Pseudomonadati</taxon>
        <taxon>Pseudomonadota</taxon>
        <taxon>Gammaproteobacteria</taxon>
        <taxon>Pseudomonadales</taxon>
        <taxon>Marinobacteraceae</taxon>
        <taxon>Marinobacter</taxon>
    </lineage>
</organism>
<evidence type="ECO:0000313" key="1">
    <source>
        <dbReference type="EMBL" id="PPI83541.1"/>
    </source>
</evidence>
<name>A0A2S5Z895_9GAMM</name>
<gene>
    <name evidence="1" type="ORF">KEHDKFFH_14010</name>
</gene>